<dbReference type="SUPFAM" id="SSF63882">
    <property type="entry name" value="MoeA N-terminal region -like"/>
    <property type="match status" value="1"/>
</dbReference>
<evidence type="ECO:0000313" key="9">
    <source>
        <dbReference type="Proteomes" id="UP000276223"/>
    </source>
</evidence>
<accession>A0A3N1V0A7</accession>
<dbReference type="InterPro" id="IPR008284">
    <property type="entry name" value="MoCF_biosynth_CS"/>
</dbReference>
<reference evidence="8 9" key="1">
    <citation type="submission" date="2018-11" db="EMBL/GenBank/DDBJ databases">
        <title>Genomic Encyclopedia of Type Strains, Phase IV (KMG-IV): sequencing the most valuable type-strain genomes for metagenomic binning, comparative biology and taxonomic classification.</title>
        <authorList>
            <person name="Goeker M."/>
        </authorList>
    </citation>
    <scope>NUCLEOTIDE SEQUENCE [LARGE SCALE GENOMIC DNA]</scope>
    <source>
        <strain evidence="8 9">DSM 22027</strain>
    </source>
</reference>
<dbReference type="EC" id="2.10.1.1" evidence="6"/>
<proteinExistence type="inferred from homology"/>
<dbReference type="Gene3D" id="3.90.105.10">
    <property type="entry name" value="Molybdopterin biosynthesis moea protein, domain 2"/>
    <property type="match status" value="1"/>
</dbReference>
<dbReference type="OrthoDB" id="9804758at2"/>
<keyword evidence="6 8" id="KW-0808">Transferase</keyword>
<comment type="pathway">
    <text evidence="2 6">Cofactor biosynthesis; molybdopterin biosynthesis.</text>
</comment>
<dbReference type="PANTHER" id="PTHR10192:SF5">
    <property type="entry name" value="GEPHYRIN"/>
    <property type="match status" value="1"/>
</dbReference>
<comment type="caution">
    <text evidence="8">The sequence shown here is derived from an EMBL/GenBank/DDBJ whole genome shotgun (WGS) entry which is preliminary data.</text>
</comment>
<dbReference type="Pfam" id="PF03453">
    <property type="entry name" value="MoeA_N"/>
    <property type="match status" value="1"/>
</dbReference>
<dbReference type="CDD" id="cd00887">
    <property type="entry name" value="MoeA"/>
    <property type="match status" value="1"/>
</dbReference>
<dbReference type="InterPro" id="IPR001453">
    <property type="entry name" value="MoaB/Mog_dom"/>
</dbReference>
<dbReference type="InterPro" id="IPR005111">
    <property type="entry name" value="MoeA_C_domain_IV"/>
</dbReference>
<evidence type="ECO:0000256" key="5">
    <source>
        <dbReference type="ARBA" id="ARBA00047317"/>
    </source>
</evidence>
<dbReference type="AlphaFoldDB" id="A0A3N1V0A7"/>
<evidence type="ECO:0000259" key="7">
    <source>
        <dbReference type="SMART" id="SM00852"/>
    </source>
</evidence>
<dbReference type="InterPro" id="IPR036688">
    <property type="entry name" value="MoeA_C_domain_IV_sf"/>
</dbReference>
<evidence type="ECO:0000256" key="6">
    <source>
        <dbReference type="RuleBase" id="RU365090"/>
    </source>
</evidence>
<dbReference type="InterPro" id="IPR005110">
    <property type="entry name" value="MoeA_linker/N"/>
</dbReference>
<comment type="function">
    <text evidence="1 6">Catalyzes the insertion of molybdate into adenylated molybdopterin with the concomitant release of AMP.</text>
</comment>
<keyword evidence="6" id="KW-0500">Molybdenum</keyword>
<dbReference type="Gene3D" id="2.170.190.11">
    <property type="entry name" value="Molybdopterin biosynthesis moea protein, domain 3"/>
    <property type="match status" value="1"/>
</dbReference>
<dbReference type="EMBL" id="RJVA01000011">
    <property type="protein sequence ID" value="ROQ93561.1"/>
    <property type="molecule type" value="Genomic_DNA"/>
</dbReference>
<gene>
    <name evidence="8" type="ORF">EDC27_1589</name>
</gene>
<dbReference type="Gene3D" id="3.40.980.10">
    <property type="entry name" value="MoaB/Mog-like domain"/>
    <property type="match status" value="1"/>
</dbReference>
<comment type="catalytic activity">
    <reaction evidence="5">
        <text>adenylyl-molybdopterin + molybdate = Mo-molybdopterin + AMP + H(+)</text>
        <dbReference type="Rhea" id="RHEA:35047"/>
        <dbReference type="ChEBI" id="CHEBI:15378"/>
        <dbReference type="ChEBI" id="CHEBI:36264"/>
        <dbReference type="ChEBI" id="CHEBI:62727"/>
        <dbReference type="ChEBI" id="CHEBI:71302"/>
        <dbReference type="ChEBI" id="CHEBI:456215"/>
        <dbReference type="EC" id="2.10.1.1"/>
    </reaction>
</comment>
<protein>
    <recommendedName>
        <fullName evidence="6">Molybdopterin molybdenumtransferase</fullName>
        <ecNumber evidence="6">2.10.1.1</ecNumber>
    </recommendedName>
</protein>
<dbReference type="PROSITE" id="PS01079">
    <property type="entry name" value="MOCF_BIOSYNTHESIS_2"/>
    <property type="match status" value="1"/>
</dbReference>
<dbReference type="NCBIfam" id="NF045515">
    <property type="entry name" value="Glp_gephyrin"/>
    <property type="match status" value="1"/>
</dbReference>
<dbReference type="Pfam" id="PF03454">
    <property type="entry name" value="MoeA_C"/>
    <property type="match status" value="1"/>
</dbReference>
<dbReference type="NCBIfam" id="TIGR00177">
    <property type="entry name" value="molyb_syn"/>
    <property type="match status" value="1"/>
</dbReference>
<dbReference type="InterPro" id="IPR036425">
    <property type="entry name" value="MoaB/Mog-like_dom_sf"/>
</dbReference>
<keyword evidence="9" id="KW-1185">Reference proteome</keyword>
<comment type="cofactor">
    <cofactor evidence="6">
        <name>Mg(2+)</name>
        <dbReference type="ChEBI" id="CHEBI:18420"/>
    </cofactor>
</comment>
<dbReference type="GO" id="GO:0046872">
    <property type="term" value="F:metal ion binding"/>
    <property type="evidence" value="ECO:0007669"/>
    <property type="project" value="UniProtKB-UniRule"/>
</dbReference>
<dbReference type="InterPro" id="IPR036135">
    <property type="entry name" value="MoeA_linker/N_sf"/>
</dbReference>
<dbReference type="GO" id="GO:0006777">
    <property type="term" value="P:Mo-molybdopterin cofactor biosynthetic process"/>
    <property type="evidence" value="ECO:0007669"/>
    <property type="project" value="UniProtKB-UniRule"/>
</dbReference>
<dbReference type="RefSeq" id="WP_123290051.1">
    <property type="nucleotide sequence ID" value="NZ_RJVA01000011.1"/>
</dbReference>
<evidence type="ECO:0000256" key="4">
    <source>
        <dbReference type="ARBA" id="ARBA00023150"/>
    </source>
</evidence>
<comment type="similarity">
    <text evidence="3 6">Belongs to the MoeA family.</text>
</comment>
<dbReference type="SUPFAM" id="SSF63867">
    <property type="entry name" value="MoeA C-terminal domain-like"/>
    <property type="match status" value="1"/>
</dbReference>
<dbReference type="Gene3D" id="2.40.340.10">
    <property type="entry name" value="MoeA, C-terminal, domain IV"/>
    <property type="match status" value="1"/>
</dbReference>
<evidence type="ECO:0000256" key="1">
    <source>
        <dbReference type="ARBA" id="ARBA00002901"/>
    </source>
</evidence>
<organism evidence="8 9">
    <name type="scientific">Desulfosoma caldarium</name>
    <dbReference type="NCBI Taxonomy" id="610254"/>
    <lineage>
        <taxon>Bacteria</taxon>
        <taxon>Pseudomonadati</taxon>
        <taxon>Thermodesulfobacteriota</taxon>
        <taxon>Syntrophobacteria</taxon>
        <taxon>Syntrophobacterales</taxon>
        <taxon>Syntrophobacteraceae</taxon>
        <taxon>Desulfosoma</taxon>
    </lineage>
</organism>
<dbReference type="InterPro" id="IPR038987">
    <property type="entry name" value="MoeA-like"/>
</dbReference>
<sequence length="425" mass="45148">MPEFLKVKTADEVLNLIEDFAPLEEETVLLEAAAGRVLSRNVEASCHVPHFRRAVMDGYAVRARDTFGASESLPALLTVVGEVFMGQPAQHTLGPGQAIAVPTGGAMPEGADALVMVEYTQDVGDGTIEVTRPVAPGDNVLEPGDDIAEASLLFPAGWQLRAQDVGVLAAVGMRSVSVFRVPRVAVLSTGDEIVSPDAPEVPVGKIRDINTFVLAAQVREAGAVPGWTHVVPDDLDQLAAACRQALTDHEVVLLSGGSSVGARDYTVQVLERLNGAELLVHGVAIRPGKPTILARIGSRILWGLPGQPASAMIVFTAFVRPSLLRLQGISVDRSSRTRTSRAVLQRNLPSVHGRADYIRVKLSEEDGQVLAEPVFGSSAMISTLARADGYVIVPEHVEGYEAGTEVTVHLFGSISRPFLAGKEET</sequence>
<dbReference type="Proteomes" id="UP000276223">
    <property type="component" value="Unassembled WGS sequence"/>
</dbReference>
<evidence type="ECO:0000256" key="2">
    <source>
        <dbReference type="ARBA" id="ARBA00005046"/>
    </source>
</evidence>
<keyword evidence="4 6" id="KW-0501">Molybdenum cofactor biosynthesis</keyword>
<name>A0A3N1V0A7_9BACT</name>
<dbReference type="SMART" id="SM00852">
    <property type="entry name" value="MoCF_biosynth"/>
    <property type="match status" value="1"/>
</dbReference>
<dbReference type="UniPathway" id="UPA00344"/>
<dbReference type="GO" id="GO:0005737">
    <property type="term" value="C:cytoplasm"/>
    <property type="evidence" value="ECO:0007669"/>
    <property type="project" value="TreeGrafter"/>
</dbReference>
<evidence type="ECO:0000256" key="3">
    <source>
        <dbReference type="ARBA" id="ARBA00010763"/>
    </source>
</evidence>
<dbReference type="SUPFAM" id="SSF53218">
    <property type="entry name" value="Molybdenum cofactor biosynthesis proteins"/>
    <property type="match status" value="1"/>
</dbReference>
<dbReference type="GO" id="GO:0061599">
    <property type="term" value="F:molybdopterin molybdotransferase activity"/>
    <property type="evidence" value="ECO:0007669"/>
    <property type="project" value="UniProtKB-UniRule"/>
</dbReference>
<keyword evidence="6" id="KW-0460">Magnesium</keyword>
<evidence type="ECO:0000313" key="8">
    <source>
        <dbReference type="EMBL" id="ROQ93561.1"/>
    </source>
</evidence>
<dbReference type="Pfam" id="PF00994">
    <property type="entry name" value="MoCF_biosynth"/>
    <property type="match status" value="1"/>
</dbReference>
<dbReference type="PANTHER" id="PTHR10192">
    <property type="entry name" value="MOLYBDOPTERIN BIOSYNTHESIS PROTEIN"/>
    <property type="match status" value="1"/>
</dbReference>
<feature type="domain" description="MoaB/Mog" evidence="7">
    <location>
        <begin position="185"/>
        <end position="325"/>
    </location>
</feature>
<keyword evidence="6" id="KW-0479">Metal-binding</keyword>